<feature type="binding site" evidence="7">
    <location>
        <position position="91"/>
    </location>
    <ligand>
        <name>Ni(2+)</name>
        <dbReference type="ChEBI" id="CHEBI:49786"/>
    </ligand>
</feature>
<dbReference type="OrthoDB" id="9806294at2"/>
<comment type="similarity">
    <text evidence="1 7">Belongs to the transcriptional regulatory CopG/NikR family.</text>
</comment>
<dbReference type="InterPro" id="IPR022988">
    <property type="entry name" value="Ni_resp_reg_NikR"/>
</dbReference>
<comment type="function">
    <text evidence="7">Transcriptional regulator.</text>
</comment>
<feature type="domain" description="Transcription factor NikR nickel binding C-terminal" evidence="9">
    <location>
        <begin position="55"/>
        <end position="130"/>
    </location>
</feature>
<keyword evidence="2 7" id="KW-0533">Nickel</keyword>
<proteinExistence type="inferred from homology"/>
<dbReference type="AlphaFoldDB" id="Q0A737"/>
<dbReference type="GO" id="GO:0003700">
    <property type="term" value="F:DNA-binding transcription factor activity"/>
    <property type="evidence" value="ECO:0007669"/>
    <property type="project" value="UniProtKB-UniRule"/>
</dbReference>
<evidence type="ECO:0000256" key="7">
    <source>
        <dbReference type="HAMAP-Rule" id="MF_00476"/>
    </source>
</evidence>
<protein>
    <recommendedName>
        <fullName evidence="7">Putative nickel-responsive regulator</fullName>
    </recommendedName>
</protein>
<dbReference type="EMBL" id="CP000453">
    <property type="protein sequence ID" value="ABI57350.1"/>
    <property type="molecule type" value="Genomic_DNA"/>
</dbReference>
<evidence type="ECO:0000313" key="11">
    <source>
        <dbReference type="Proteomes" id="UP000001962"/>
    </source>
</evidence>
<dbReference type="CDD" id="cd22231">
    <property type="entry name" value="RHH_NikR_HicB-like"/>
    <property type="match status" value="1"/>
</dbReference>
<evidence type="ECO:0000256" key="2">
    <source>
        <dbReference type="ARBA" id="ARBA00022596"/>
    </source>
</evidence>
<evidence type="ECO:0000313" key="10">
    <source>
        <dbReference type="EMBL" id="ABI57350.1"/>
    </source>
</evidence>
<dbReference type="RefSeq" id="WP_011629744.1">
    <property type="nucleotide sequence ID" value="NC_008340.1"/>
</dbReference>
<dbReference type="NCBIfam" id="NF002815">
    <property type="entry name" value="PRK02967.1"/>
    <property type="match status" value="1"/>
</dbReference>
<evidence type="ECO:0000256" key="4">
    <source>
        <dbReference type="ARBA" id="ARBA00023015"/>
    </source>
</evidence>
<accession>Q0A737</accession>
<dbReference type="Pfam" id="PF01402">
    <property type="entry name" value="RHH_1"/>
    <property type="match status" value="1"/>
</dbReference>
<dbReference type="Proteomes" id="UP000001962">
    <property type="component" value="Chromosome"/>
</dbReference>
<keyword evidence="3 7" id="KW-0479">Metal-binding</keyword>
<keyword evidence="5 7" id="KW-0238">DNA-binding</keyword>
<dbReference type="InterPro" id="IPR027271">
    <property type="entry name" value="Acetolactate_synth/TF_NikR_C"/>
</dbReference>
<dbReference type="InterPro" id="IPR045865">
    <property type="entry name" value="ACT-like_dom_sf"/>
</dbReference>
<dbReference type="InterPro" id="IPR050192">
    <property type="entry name" value="CopG/NikR_regulator"/>
</dbReference>
<dbReference type="Pfam" id="PF08753">
    <property type="entry name" value="NikR_C"/>
    <property type="match status" value="1"/>
</dbReference>
<evidence type="ECO:0000259" key="9">
    <source>
        <dbReference type="Pfam" id="PF08753"/>
    </source>
</evidence>
<reference evidence="11" key="1">
    <citation type="submission" date="2006-08" db="EMBL/GenBank/DDBJ databases">
        <title>Complete sequence of Alkalilimnicola ehrilichei MLHE-1.</title>
        <authorList>
            <person name="Copeland A."/>
            <person name="Lucas S."/>
            <person name="Lapidus A."/>
            <person name="Barry K."/>
            <person name="Detter J.C."/>
            <person name="Glavina del Rio T."/>
            <person name="Hammon N."/>
            <person name="Israni S."/>
            <person name="Dalin E."/>
            <person name="Tice H."/>
            <person name="Pitluck S."/>
            <person name="Sims D."/>
            <person name="Brettin T."/>
            <person name="Bruce D."/>
            <person name="Han C."/>
            <person name="Tapia R."/>
            <person name="Gilna P."/>
            <person name="Schmutz J."/>
            <person name="Larimer F."/>
            <person name="Land M."/>
            <person name="Hauser L."/>
            <person name="Kyrpides N."/>
            <person name="Mikhailova N."/>
            <person name="Oremland R.S."/>
            <person name="Hoeft S.E."/>
            <person name="Switzer-Blum J."/>
            <person name="Kulp T."/>
            <person name="King G."/>
            <person name="Tabita R."/>
            <person name="Witte B."/>
            <person name="Santini J.M."/>
            <person name="Basu P."/>
            <person name="Hollibaugh J.T."/>
            <person name="Xie G."/>
            <person name="Stolz J.F."/>
            <person name="Richardson P."/>
        </authorList>
    </citation>
    <scope>NUCLEOTIDE SEQUENCE [LARGE SCALE GENOMIC DNA]</scope>
    <source>
        <strain evidence="11">ATCC BAA-1101 / DSM 17681 / MLHE-1</strain>
    </source>
</reference>
<dbReference type="InterPro" id="IPR010985">
    <property type="entry name" value="Ribbon_hlx_hlx"/>
</dbReference>
<keyword evidence="6 7" id="KW-0804">Transcription</keyword>
<comment type="cofactor">
    <cofactor evidence="7">
        <name>Ni(2+)</name>
        <dbReference type="ChEBI" id="CHEBI:49786"/>
    </cofactor>
    <text evidence="7">Binds 1 nickel ion per subunit.</text>
</comment>
<name>Q0A737_ALKEH</name>
<keyword evidence="11" id="KW-1185">Reference proteome</keyword>
<dbReference type="SUPFAM" id="SSF55021">
    <property type="entry name" value="ACT-like"/>
    <property type="match status" value="1"/>
</dbReference>
<feature type="binding site" evidence="7">
    <location>
        <position position="78"/>
    </location>
    <ligand>
        <name>Ni(2+)</name>
        <dbReference type="ChEBI" id="CHEBI:49786"/>
    </ligand>
</feature>
<feature type="binding site" evidence="7">
    <location>
        <position position="97"/>
    </location>
    <ligand>
        <name>Ni(2+)</name>
        <dbReference type="ChEBI" id="CHEBI:49786"/>
    </ligand>
</feature>
<dbReference type="GO" id="GO:0010045">
    <property type="term" value="P:response to nickel cation"/>
    <property type="evidence" value="ECO:0007669"/>
    <property type="project" value="InterPro"/>
</dbReference>
<evidence type="ECO:0000256" key="3">
    <source>
        <dbReference type="ARBA" id="ARBA00022723"/>
    </source>
</evidence>
<dbReference type="GO" id="GO:0003677">
    <property type="term" value="F:DNA binding"/>
    <property type="evidence" value="ECO:0007669"/>
    <property type="project" value="UniProtKB-KW"/>
</dbReference>
<dbReference type="InterPro" id="IPR013321">
    <property type="entry name" value="Arc_rbn_hlx_hlx"/>
</dbReference>
<dbReference type="Gene3D" id="3.30.70.1150">
    <property type="entry name" value="ACT-like. Chain A, domain 2"/>
    <property type="match status" value="1"/>
</dbReference>
<evidence type="ECO:0000259" key="8">
    <source>
        <dbReference type="Pfam" id="PF01402"/>
    </source>
</evidence>
<dbReference type="Gene3D" id="1.10.1220.10">
    <property type="entry name" value="Met repressor-like"/>
    <property type="match status" value="1"/>
</dbReference>
<evidence type="ECO:0000256" key="6">
    <source>
        <dbReference type="ARBA" id="ARBA00023163"/>
    </source>
</evidence>
<feature type="binding site" evidence="7">
    <location>
        <position position="89"/>
    </location>
    <ligand>
        <name>Ni(2+)</name>
        <dbReference type="ChEBI" id="CHEBI:49786"/>
    </ligand>
</feature>
<dbReference type="InterPro" id="IPR002145">
    <property type="entry name" value="CopG"/>
</dbReference>
<dbReference type="HOGENOM" id="CLU_113319_1_4_6"/>
<organism evidence="10 11">
    <name type="scientific">Alkalilimnicola ehrlichii (strain ATCC BAA-1101 / DSM 17681 / MLHE-1)</name>
    <dbReference type="NCBI Taxonomy" id="187272"/>
    <lineage>
        <taxon>Bacteria</taxon>
        <taxon>Pseudomonadati</taxon>
        <taxon>Pseudomonadota</taxon>
        <taxon>Gammaproteobacteria</taxon>
        <taxon>Chromatiales</taxon>
        <taxon>Ectothiorhodospiraceae</taxon>
        <taxon>Alkalilimnicola</taxon>
    </lineage>
</organism>
<sequence>MSERVTVSLESGLAAEFDNFLERRGYNNRSEAVRDLIRGALGSEALDERPDTPCVGVLTYLYDHKERELAKRLTEAHHAHFDLTVTTLHMHVDHDLCVEAVMLKGEAAQIEGFAESVMARPGIQHGRLHRIPMIARKTP</sequence>
<dbReference type="HAMAP" id="MF_00476">
    <property type="entry name" value="NikR"/>
    <property type="match status" value="1"/>
</dbReference>
<dbReference type="InterPro" id="IPR014864">
    <property type="entry name" value="TF_NikR_Ni-bd_C"/>
</dbReference>
<feature type="domain" description="Ribbon-helix-helix protein CopG" evidence="8">
    <location>
        <begin position="3"/>
        <end position="39"/>
    </location>
</feature>
<dbReference type="PANTHER" id="PTHR34719">
    <property type="entry name" value="NICKEL-RESPONSIVE REGULATOR"/>
    <property type="match status" value="1"/>
</dbReference>
<dbReference type="NCBIfam" id="NF003381">
    <property type="entry name" value="PRK04460.1"/>
    <property type="match status" value="1"/>
</dbReference>
<dbReference type="eggNOG" id="COG0864">
    <property type="taxonomic scope" value="Bacteria"/>
</dbReference>
<evidence type="ECO:0000256" key="1">
    <source>
        <dbReference type="ARBA" id="ARBA00008478"/>
    </source>
</evidence>
<gene>
    <name evidence="10" type="ordered locus">Mlg_2008</name>
</gene>
<dbReference type="KEGG" id="aeh:Mlg_2008"/>
<dbReference type="PANTHER" id="PTHR34719:SF2">
    <property type="entry name" value="NICKEL-RESPONSIVE REGULATOR"/>
    <property type="match status" value="1"/>
</dbReference>
<evidence type="ECO:0000256" key="5">
    <source>
        <dbReference type="ARBA" id="ARBA00023125"/>
    </source>
</evidence>
<dbReference type="SUPFAM" id="SSF47598">
    <property type="entry name" value="Ribbon-helix-helix"/>
    <property type="match status" value="1"/>
</dbReference>
<keyword evidence="4 7" id="KW-0805">Transcription regulation</keyword>
<dbReference type="GO" id="GO:0016151">
    <property type="term" value="F:nickel cation binding"/>
    <property type="evidence" value="ECO:0007669"/>
    <property type="project" value="UniProtKB-UniRule"/>
</dbReference>